<sequence length="237" mass="26625">MSMLSQGHYSTPALSGIERVPNFIWDLASGELKLSLMGHISTPIIGCYFDPGKCQQTQCTKTEGENRITHPLQQVIISHLNNDLCETRGDPGKINAKPDPMQEFAYKIWYHTPTTVDPPSCAKTHPMRLRTRPPTKMSICAPTQDRTQEPSPQTSGIYAMRDLEPHMNPQHQTHDLKPCKPKPHKPKPMTMTPNPLSETKPHEQNHECLSTTHPLRWVCGTVGDKIASPWTGTHMNP</sequence>
<feature type="region of interest" description="Disordered" evidence="1">
    <location>
        <begin position="168"/>
        <end position="202"/>
    </location>
</feature>
<keyword evidence="3" id="KW-1185">Reference proteome</keyword>
<gene>
    <name evidence="2" type="ORF">BS47DRAFT_1367313</name>
</gene>
<protein>
    <submittedName>
        <fullName evidence="2">Uncharacterized protein</fullName>
    </submittedName>
</protein>
<dbReference type="EMBL" id="MU129108">
    <property type="protein sequence ID" value="KAF9506528.1"/>
    <property type="molecule type" value="Genomic_DNA"/>
</dbReference>
<evidence type="ECO:0000256" key="1">
    <source>
        <dbReference type="SAM" id="MobiDB-lite"/>
    </source>
</evidence>
<comment type="caution">
    <text evidence="2">The sequence shown here is derived from an EMBL/GenBank/DDBJ whole genome shotgun (WGS) entry which is preliminary data.</text>
</comment>
<dbReference type="Proteomes" id="UP000886523">
    <property type="component" value="Unassembled WGS sequence"/>
</dbReference>
<feature type="region of interest" description="Disordered" evidence="1">
    <location>
        <begin position="125"/>
        <end position="153"/>
    </location>
</feature>
<reference evidence="2" key="1">
    <citation type="journal article" date="2020" name="Nat. Commun.">
        <title>Large-scale genome sequencing of mycorrhizal fungi provides insights into the early evolution of symbiotic traits.</title>
        <authorList>
            <person name="Miyauchi S."/>
            <person name="Kiss E."/>
            <person name="Kuo A."/>
            <person name="Drula E."/>
            <person name="Kohler A."/>
            <person name="Sanchez-Garcia M."/>
            <person name="Morin E."/>
            <person name="Andreopoulos B."/>
            <person name="Barry K.W."/>
            <person name="Bonito G."/>
            <person name="Buee M."/>
            <person name="Carver A."/>
            <person name="Chen C."/>
            <person name="Cichocki N."/>
            <person name="Clum A."/>
            <person name="Culley D."/>
            <person name="Crous P.W."/>
            <person name="Fauchery L."/>
            <person name="Girlanda M."/>
            <person name="Hayes R.D."/>
            <person name="Keri Z."/>
            <person name="LaButti K."/>
            <person name="Lipzen A."/>
            <person name="Lombard V."/>
            <person name="Magnuson J."/>
            <person name="Maillard F."/>
            <person name="Murat C."/>
            <person name="Nolan M."/>
            <person name="Ohm R.A."/>
            <person name="Pangilinan J."/>
            <person name="Pereira M.F."/>
            <person name="Perotto S."/>
            <person name="Peter M."/>
            <person name="Pfister S."/>
            <person name="Riley R."/>
            <person name="Sitrit Y."/>
            <person name="Stielow J.B."/>
            <person name="Szollosi G."/>
            <person name="Zifcakova L."/>
            <person name="Stursova M."/>
            <person name="Spatafora J.W."/>
            <person name="Tedersoo L."/>
            <person name="Vaario L.M."/>
            <person name="Yamada A."/>
            <person name="Yan M."/>
            <person name="Wang P."/>
            <person name="Xu J."/>
            <person name="Bruns T."/>
            <person name="Baldrian P."/>
            <person name="Vilgalys R."/>
            <person name="Dunand C."/>
            <person name="Henrissat B."/>
            <person name="Grigoriev I.V."/>
            <person name="Hibbett D."/>
            <person name="Nagy L.G."/>
            <person name="Martin F.M."/>
        </authorList>
    </citation>
    <scope>NUCLEOTIDE SEQUENCE</scope>
    <source>
        <strain evidence="2">UP504</strain>
    </source>
</reference>
<name>A0A9P6DPP4_9AGAM</name>
<dbReference type="AlphaFoldDB" id="A0A9P6DPP4"/>
<evidence type="ECO:0000313" key="3">
    <source>
        <dbReference type="Proteomes" id="UP000886523"/>
    </source>
</evidence>
<accession>A0A9P6DPP4</accession>
<proteinExistence type="predicted"/>
<organism evidence="2 3">
    <name type="scientific">Hydnum rufescens UP504</name>
    <dbReference type="NCBI Taxonomy" id="1448309"/>
    <lineage>
        <taxon>Eukaryota</taxon>
        <taxon>Fungi</taxon>
        <taxon>Dikarya</taxon>
        <taxon>Basidiomycota</taxon>
        <taxon>Agaricomycotina</taxon>
        <taxon>Agaricomycetes</taxon>
        <taxon>Cantharellales</taxon>
        <taxon>Hydnaceae</taxon>
        <taxon>Hydnum</taxon>
    </lineage>
</organism>
<evidence type="ECO:0000313" key="2">
    <source>
        <dbReference type="EMBL" id="KAF9506528.1"/>
    </source>
</evidence>